<evidence type="ECO:0000313" key="1">
    <source>
        <dbReference type="EMBL" id="CCD52098.1"/>
    </source>
</evidence>
<proteinExistence type="predicted"/>
<reference evidence="2" key="1">
    <citation type="journal article" date="2011" name="PLoS Genet.">
        <title>Genomic analysis of the necrotrophic fungal pathogens Sclerotinia sclerotiorum and Botrytis cinerea.</title>
        <authorList>
            <person name="Amselem J."/>
            <person name="Cuomo C.A."/>
            <person name="van Kan J.A."/>
            <person name="Viaud M."/>
            <person name="Benito E.P."/>
            <person name="Couloux A."/>
            <person name="Coutinho P.M."/>
            <person name="de Vries R.P."/>
            <person name="Dyer P.S."/>
            <person name="Fillinger S."/>
            <person name="Fournier E."/>
            <person name="Gout L."/>
            <person name="Hahn M."/>
            <person name="Kohn L."/>
            <person name="Lapalu N."/>
            <person name="Plummer K.M."/>
            <person name="Pradier J.M."/>
            <person name="Quevillon E."/>
            <person name="Sharon A."/>
            <person name="Simon A."/>
            <person name="ten Have A."/>
            <person name="Tudzynski B."/>
            <person name="Tudzynski P."/>
            <person name="Wincker P."/>
            <person name="Andrew M."/>
            <person name="Anthouard V."/>
            <person name="Beever R.E."/>
            <person name="Beffa R."/>
            <person name="Benoit I."/>
            <person name="Bouzid O."/>
            <person name="Brault B."/>
            <person name="Chen Z."/>
            <person name="Choquer M."/>
            <person name="Collemare J."/>
            <person name="Cotton P."/>
            <person name="Danchin E.G."/>
            <person name="Da Silva C."/>
            <person name="Gautier A."/>
            <person name="Giraud C."/>
            <person name="Giraud T."/>
            <person name="Gonzalez C."/>
            <person name="Grossetete S."/>
            <person name="Guldener U."/>
            <person name="Henrissat B."/>
            <person name="Howlett B.J."/>
            <person name="Kodira C."/>
            <person name="Kretschmer M."/>
            <person name="Lappartient A."/>
            <person name="Leroch M."/>
            <person name="Levis C."/>
            <person name="Mauceli E."/>
            <person name="Neuveglise C."/>
            <person name="Oeser B."/>
            <person name="Pearson M."/>
            <person name="Poulain J."/>
            <person name="Poussereau N."/>
            <person name="Quesneville H."/>
            <person name="Rascle C."/>
            <person name="Schumacher J."/>
            <person name="Segurens B."/>
            <person name="Sexton A."/>
            <person name="Silva E."/>
            <person name="Sirven C."/>
            <person name="Soanes D.M."/>
            <person name="Talbot N.J."/>
            <person name="Templeton M."/>
            <person name="Yandava C."/>
            <person name="Yarden O."/>
            <person name="Zeng Q."/>
            <person name="Rollins J.A."/>
            <person name="Lebrun M.H."/>
            <person name="Dickman M."/>
        </authorList>
    </citation>
    <scope>NUCLEOTIDE SEQUENCE [LARGE SCALE GENOMIC DNA]</scope>
    <source>
        <strain evidence="2">T4</strain>
    </source>
</reference>
<protein>
    <submittedName>
        <fullName evidence="1">Uncharacterized protein</fullName>
    </submittedName>
</protein>
<evidence type="ECO:0000313" key="2">
    <source>
        <dbReference type="Proteomes" id="UP000008177"/>
    </source>
</evidence>
<dbReference type="EMBL" id="FQ790340">
    <property type="protein sequence ID" value="CCD52098.1"/>
    <property type="molecule type" value="Genomic_DNA"/>
</dbReference>
<dbReference type="AlphaFoldDB" id="G2YKF0"/>
<dbReference type="InParanoid" id="G2YKF0"/>
<sequence length="85" mass="9657">MTGELCSFLHDDDDPKISYRSFESSKPFDVPTNYHQRYSRKISTVVSHLSCLVQMELLPISSEDVVHTGGLEFKATNERATYAQT</sequence>
<dbReference type="Proteomes" id="UP000008177">
    <property type="component" value="Unplaced contigs"/>
</dbReference>
<accession>G2YKF0</accession>
<dbReference type="HOGENOM" id="CLU_2512375_0_0_1"/>
<name>G2YKF0_BOTF4</name>
<organism evidence="1 2">
    <name type="scientific">Botryotinia fuckeliana (strain T4)</name>
    <name type="common">Noble rot fungus</name>
    <name type="synonym">Botrytis cinerea</name>
    <dbReference type="NCBI Taxonomy" id="999810"/>
    <lineage>
        <taxon>Eukaryota</taxon>
        <taxon>Fungi</taxon>
        <taxon>Dikarya</taxon>
        <taxon>Ascomycota</taxon>
        <taxon>Pezizomycotina</taxon>
        <taxon>Leotiomycetes</taxon>
        <taxon>Helotiales</taxon>
        <taxon>Sclerotiniaceae</taxon>
        <taxon>Botrytis</taxon>
    </lineage>
</organism>
<gene>
    <name evidence="1" type="ORF">BofuT4_uP082570.1</name>
</gene>